<proteinExistence type="predicted"/>
<dbReference type="AlphaFoldDB" id="A0A0A9B9B3"/>
<protein>
    <submittedName>
        <fullName evidence="1">Uncharacterized protein</fullName>
    </submittedName>
</protein>
<reference evidence="1" key="1">
    <citation type="submission" date="2014-09" db="EMBL/GenBank/DDBJ databases">
        <authorList>
            <person name="Magalhaes I.L.F."/>
            <person name="Oliveira U."/>
            <person name="Santos F.R."/>
            <person name="Vidigal T.H.D.A."/>
            <person name="Brescovit A.D."/>
            <person name="Santos A.J."/>
        </authorList>
    </citation>
    <scope>NUCLEOTIDE SEQUENCE</scope>
    <source>
        <tissue evidence="1">Shoot tissue taken approximately 20 cm above the soil surface</tissue>
    </source>
</reference>
<organism evidence="1">
    <name type="scientific">Arundo donax</name>
    <name type="common">Giant reed</name>
    <name type="synonym">Donax arundinaceus</name>
    <dbReference type="NCBI Taxonomy" id="35708"/>
    <lineage>
        <taxon>Eukaryota</taxon>
        <taxon>Viridiplantae</taxon>
        <taxon>Streptophyta</taxon>
        <taxon>Embryophyta</taxon>
        <taxon>Tracheophyta</taxon>
        <taxon>Spermatophyta</taxon>
        <taxon>Magnoliopsida</taxon>
        <taxon>Liliopsida</taxon>
        <taxon>Poales</taxon>
        <taxon>Poaceae</taxon>
        <taxon>PACMAD clade</taxon>
        <taxon>Arundinoideae</taxon>
        <taxon>Arundineae</taxon>
        <taxon>Arundo</taxon>
    </lineage>
</organism>
<reference evidence="1" key="2">
    <citation type="journal article" date="2015" name="Data Brief">
        <title>Shoot transcriptome of the giant reed, Arundo donax.</title>
        <authorList>
            <person name="Barrero R.A."/>
            <person name="Guerrero F.D."/>
            <person name="Moolhuijzen P."/>
            <person name="Goolsby J.A."/>
            <person name="Tidwell J."/>
            <person name="Bellgard S.E."/>
            <person name="Bellgard M.I."/>
        </authorList>
    </citation>
    <scope>NUCLEOTIDE SEQUENCE</scope>
    <source>
        <tissue evidence="1">Shoot tissue taken approximately 20 cm above the soil surface</tissue>
    </source>
</reference>
<name>A0A0A9B9B3_ARUDO</name>
<dbReference type="EMBL" id="GBRH01237974">
    <property type="protein sequence ID" value="JAD59921.1"/>
    <property type="molecule type" value="Transcribed_RNA"/>
</dbReference>
<sequence>MDLVSLLNPLPQVSFQQSLGVSCNFFKNW</sequence>
<evidence type="ECO:0000313" key="1">
    <source>
        <dbReference type="EMBL" id="JAD59921.1"/>
    </source>
</evidence>
<accession>A0A0A9B9B3</accession>